<proteinExistence type="predicted"/>
<sequence>MRYDFEWDREKARRNHRKHRVTFEQSATVFRDPKAASLYDEEHSEMEERWITLGISSNSGLLVVHHTFEEIDGGHVRVRIFSCRKATQDEIRQYGEQ</sequence>
<dbReference type="InterPro" id="IPR038573">
    <property type="entry name" value="BrnT_sf"/>
</dbReference>
<accession>A0A450T4U6</accession>
<dbReference type="Pfam" id="PF04365">
    <property type="entry name" value="BrnT_toxin"/>
    <property type="match status" value="1"/>
</dbReference>
<gene>
    <name evidence="1" type="ORF">BECKFW1821B_GA0114236_106710</name>
</gene>
<protein>
    <submittedName>
        <fullName evidence="1">Uncharacterized protein</fullName>
    </submittedName>
</protein>
<evidence type="ECO:0000313" key="1">
    <source>
        <dbReference type="EMBL" id="VFJ61693.1"/>
    </source>
</evidence>
<dbReference type="InterPro" id="IPR007460">
    <property type="entry name" value="BrnT_toxin"/>
</dbReference>
<organism evidence="1">
    <name type="scientific">Candidatus Kentrum sp. FW</name>
    <dbReference type="NCBI Taxonomy" id="2126338"/>
    <lineage>
        <taxon>Bacteria</taxon>
        <taxon>Pseudomonadati</taxon>
        <taxon>Pseudomonadota</taxon>
        <taxon>Gammaproteobacteria</taxon>
        <taxon>Candidatus Kentrum</taxon>
    </lineage>
</organism>
<reference evidence="1" key="1">
    <citation type="submission" date="2019-02" db="EMBL/GenBank/DDBJ databases">
        <authorList>
            <person name="Gruber-Vodicka R. H."/>
            <person name="Seah K. B. B."/>
        </authorList>
    </citation>
    <scope>NUCLEOTIDE SEQUENCE</scope>
    <source>
        <strain evidence="1">BECK_BZ106</strain>
    </source>
</reference>
<dbReference type="EMBL" id="CAADFD010000067">
    <property type="protein sequence ID" value="VFJ61693.1"/>
    <property type="molecule type" value="Genomic_DNA"/>
</dbReference>
<dbReference type="Gene3D" id="3.10.450.530">
    <property type="entry name" value="Ribonuclease toxin, BrnT, of type II toxin-antitoxin system"/>
    <property type="match status" value="1"/>
</dbReference>
<name>A0A450T4U6_9GAMM</name>
<dbReference type="AlphaFoldDB" id="A0A450T4U6"/>